<proteinExistence type="predicted"/>
<evidence type="ECO:0008006" key="9">
    <source>
        <dbReference type="Google" id="ProtNLM"/>
    </source>
</evidence>
<dbReference type="AlphaFoldDB" id="A0A4Q5LMI5"/>
<keyword evidence="2" id="KW-0472">Membrane</keyword>
<protein>
    <recommendedName>
        <fullName evidence="9">TonB-dependent receptor</fullName>
    </recommendedName>
</protein>
<comment type="subcellular location">
    <subcellularLocation>
        <location evidence="1">Cell outer membrane</location>
    </subcellularLocation>
</comment>
<dbReference type="Pfam" id="PF07715">
    <property type="entry name" value="Plug"/>
    <property type="match status" value="1"/>
</dbReference>
<evidence type="ECO:0000256" key="1">
    <source>
        <dbReference type="ARBA" id="ARBA00004442"/>
    </source>
</evidence>
<sequence>MRVKIGCFFIAFLASIFSFCYAQTGSSTIRGNVFIQNDQPADAATVILLNLPDSSVVMSALVNEKGTYQFSNIAAGSYVILATRLGYKKAYSKSYTLSQGQTVTSLPITMAAISNELKEISIMAKKPFIEVRPGKMIINPAASIIADGQSVLDILRQSPGVRVGNNDNVSISGRQDALILIDGKATNLTGADLAALLKSTQGSSIDRMEVLTGGSAKYDAAAGGIINIIYKKGTNFGTNGTFSASAGYGRYYKASTGVTFNHRTASYNIFGSYSVNANKTWKELYTGRRINFAGVQSTYNTTYNSIQEYQNHNFRLGTDFILSPGNSIGFLVSGFVNNNTFDKNNNLQISYQGVLDSTILANSNIDRDISNINYNINYTGTLDKKGKTISANLTYTRAKRHSAEYITNQFFEADGSMYRDPLLLQNISPTKMNNWTALLAYTNPLPKDARFDAGLKFSRTLTDNNLVFGPQVNGVYTADPAYSNYFLFTESVGAAYVNYTGKFGKFGFDGGLRGEYTNTNGNSVTNKTQTVRKYFNIFPTVLLSYKHNDKNEYSLAFTRGIERPTYDKLNPFLYFLDLYNYQAGNPYLMPDYNNTLRLSHTYNSETVTSLYATLLTGASFPFYEQNDASKVILTTDVNLGRVYTYGINLNTPIRFTSWWGSRYDIDASYQRYVAYAMYGNLNKGTGDLIIQTSQDFTLNNTISAEISGRYETATFYGINNVRPNYFVDAGISKQILNKLGKLSLAVTDIFKTNQDRVFTNYQNLNRTMVDRREYRKIVLSFSYRFGKTSVKGAANHVTGSEDEQKRMRLNN</sequence>
<feature type="signal peptide" evidence="4">
    <location>
        <begin position="1"/>
        <end position="22"/>
    </location>
</feature>
<dbReference type="PANTHER" id="PTHR40980">
    <property type="entry name" value="PLUG DOMAIN-CONTAINING PROTEIN"/>
    <property type="match status" value="1"/>
</dbReference>
<dbReference type="InterPro" id="IPR037066">
    <property type="entry name" value="Plug_dom_sf"/>
</dbReference>
<dbReference type="InterPro" id="IPR012910">
    <property type="entry name" value="Plug_dom"/>
</dbReference>
<name>A0A4Q5LMI5_9SPHI</name>
<evidence type="ECO:0000313" key="7">
    <source>
        <dbReference type="EMBL" id="RYU90807.1"/>
    </source>
</evidence>
<dbReference type="InterPro" id="IPR013784">
    <property type="entry name" value="Carb-bd-like_fold"/>
</dbReference>
<evidence type="ECO:0000313" key="8">
    <source>
        <dbReference type="Proteomes" id="UP000293331"/>
    </source>
</evidence>
<dbReference type="Gene3D" id="2.40.170.20">
    <property type="entry name" value="TonB-dependent receptor, beta-barrel domain"/>
    <property type="match status" value="1"/>
</dbReference>
<evidence type="ECO:0000256" key="4">
    <source>
        <dbReference type="SAM" id="SignalP"/>
    </source>
</evidence>
<dbReference type="Pfam" id="PF14905">
    <property type="entry name" value="OMP_b-brl_3"/>
    <property type="match status" value="1"/>
</dbReference>
<dbReference type="GO" id="GO:0030246">
    <property type="term" value="F:carbohydrate binding"/>
    <property type="evidence" value="ECO:0007669"/>
    <property type="project" value="InterPro"/>
</dbReference>
<dbReference type="Gene3D" id="2.60.40.1120">
    <property type="entry name" value="Carboxypeptidase-like, regulatory domain"/>
    <property type="match status" value="1"/>
</dbReference>
<keyword evidence="4" id="KW-0732">Signal</keyword>
<dbReference type="PANTHER" id="PTHR40980:SF4">
    <property type="entry name" value="TONB-DEPENDENT RECEPTOR-LIKE BETA-BARREL DOMAIN-CONTAINING PROTEIN"/>
    <property type="match status" value="1"/>
</dbReference>
<dbReference type="SUPFAM" id="SSF49452">
    <property type="entry name" value="Starch-binding domain-like"/>
    <property type="match status" value="1"/>
</dbReference>
<feature type="domain" description="TonB-dependent receptor plug" evidence="5">
    <location>
        <begin position="148"/>
        <end position="224"/>
    </location>
</feature>
<evidence type="ECO:0000259" key="5">
    <source>
        <dbReference type="Pfam" id="PF07715"/>
    </source>
</evidence>
<keyword evidence="3" id="KW-0998">Cell outer membrane</keyword>
<dbReference type="Proteomes" id="UP000293331">
    <property type="component" value="Unassembled WGS sequence"/>
</dbReference>
<evidence type="ECO:0000256" key="2">
    <source>
        <dbReference type="ARBA" id="ARBA00023136"/>
    </source>
</evidence>
<gene>
    <name evidence="7" type="ORF">EWM62_09190</name>
</gene>
<organism evidence="7 8">
    <name type="scientific">Mucilaginibacter terrigena</name>
    <dbReference type="NCBI Taxonomy" id="2492395"/>
    <lineage>
        <taxon>Bacteria</taxon>
        <taxon>Pseudomonadati</taxon>
        <taxon>Bacteroidota</taxon>
        <taxon>Sphingobacteriia</taxon>
        <taxon>Sphingobacteriales</taxon>
        <taxon>Sphingobacteriaceae</taxon>
        <taxon>Mucilaginibacter</taxon>
    </lineage>
</organism>
<dbReference type="OrthoDB" id="606851at2"/>
<dbReference type="GO" id="GO:0009279">
    <property type="term" value="C:cell outer membrane"/>
    <property type="evidence" value="ECO:0007669"/>
    <property type="project" value="UniProtKB-SubCell"/>
</dbReference>
<evidence type="ECO:0000256" key="3">
    <source>
        <dbReference type="ARBA" id="ARBA00023237"/>
    </source>
</evidence>
<dbReference type="SUPFAM" id="SSF56935">
    <property type="entry name" value="Porins"/>
    <property type="match status" value="1"/>
</dbReference>
<reference evidence="7 8" key="1">
    <citation type="submission" date="2019-02" db="EMBL/GenBank/DDBJ databases">
        <title>Bacterial novel species Mucilaginibacter sp. 17JY9-4 isolated from soil.</title>
        <authorList>
            <person name="Jung H.-Y."/>
        </authorList>
    </citation>
    <scope>NUCLEOTIDE SEQUENCE [LARGE SCALE GENOMIC DNA]</scope>
    <source>
        <strain evidence="7 8">17JY9-4</strain>
    </source>
</reference>
<feature type="chain" id="PRO_5020627519" description="TonB-dependent receptor" evidence="4">
    <location>
        <begin position="23"/>
        <end position="811"/>
    </location>
</feature>
<accession>A0A4Q5LMI5</accession>
<keyword evidence="8" id="KW-1185">Reference proteome</keyword>
<comment type="caution">
    <text evidence="7">The sequence shown here is derived from an EMBL/GenBank/DDBJ whole genome shotgun (WGS) entry which is preliminary data.</text>
</comment>
<dbReference type="RefSeq" id="WP_129876357.1">
    <property type="nucleotide sequence ID" value="NZ_SEWG01000003.1"/>
</dbReference>
<evidence type="ECO:0000259" key="6">
    <source>
        <dbReference type="Pfam" id="PF14905"/>
    </source>
</evidence>
<dbReference type="InterPro" id="IPR041700">
    <property type="entry name" value="OMP_b-brl_3"/>
</dbReference>
<dbReference type="Pfam" id="PF13620">
    <property type="entry name" value="CarboxypepD_reg"/>
    <property type="match status" value="1"/>
</dbReference>
<dbReference type="InterPro" id="IPR036942">
    <property type="entry name" value="Beta-barrel_TonB_sf"/>
</dbReference>
<dbReference type="EMBL" id="SEWG01000003">
    <property type="protein sequence ID" value="RYU90807.1"/>
    <property type="molecule type" value="Genomic_DNA"/>
</dbReference>
<dbReference type="Gene3D" id="2.170.130.10">
    <property type="entry name" value="TonB-dependent receptor, plug domain"/>
    <property type="match status" value="1"/>
</dbReference>
<feature type="domain" description="Outer membrane protein beta-barrel" evidence="6">
    <location>
        <begin position="381"/>
        <end position="783"/>
    </location>
</feature>